<proteinExistence type="predicted"/>
<dbReference type="Pfam" id="PF21265">
    <property type="entry name" value="SBB_T7"/>
    <property type="match status" value="1"/>
</dbReference>
<comment type="caution">
    <text evidence="4">The sequence shown here is derived from an EMBL/GenBank/DDBJ whole genome shotgun (WGS) entry which is preliminary data.</text>
</comment>
<evidence type="ECO:0000256" key="1">
    <source>
        <dbReference type="SAM" id="Coils"/>
    </source>
</evidence>
<evidence type="ECO:0000313" key="4">
    <source>
        <dbReference type="EMBL" id="MTD92898.1"/>
    </source>
</evidence>
<dbReference type="SUPFAM" id="SSF50249">
    <property type="entry name" value="Nucleic acid-binding proteins"/>
    <property type="match status" value="1"/>
</dbReference>
<name>A0A6I3KEC6_9HYPH</name>
<sequence length="229" mass="25000">MAEAKKAKRPLVTTPKGRFKFPHLIVPDTKYDKDGKFHVQLVLDEKSAAPLIKQFAPEHKAAIASAKEEYDEMAAEAEKLKKKMKVLFNPQDFFTSEVEDGEPTGNVVFTFGTKAKLTVKDKSGKDRVIQRVIPVFDAKGQRINGSDLSIWGGTLGKVSFFAQPYFIPGSGLAGLSFRLAAVQVIELVSGGGRSAGGFGFGQEDGFEYEPKDNGPDVGDEEPLDDEIPF</sequence>
<dbReference type="RefSeq" id="WP_154737488.1">
    <property type="nucleotide sequence ID" value="NZ_WMBQ01000001.1"/>
</dbReference>
<dbReference type="EMBL" id="WMBQ01000001">
    <property type="protein sequence ID" value="MTD92898.1"/>
    <property type="molecule type" value="Genomic_DNA"/>
</dbReference>
<gene>
    <name evidence="4" type="ORF">GIW81_00960</name>
</gene>
<feature type="domain" description="Single-stranded DNA-binding protein BPT7" evidence="3">
    <location>
        <begin position="32"/>
        <end position="187"/>
    </location>
</feature>
<reference evidence="4 5" key="1">
    <citation type="submission" date="2019-11" db="EMBL/GenBank/DDBJ databases">
        <title>Identification of a novel strain.</title>
        <authorList>
            <person name="Xu Q."/>
            <person name="Wang G."/>
        </authorList>
    </citation>
    <scope>NUCLEOTIDE SEQUENCE [LARGE SCALE GENOMIC DNA]</scope>
    <source>
        <strain evidence="5">xq</strain>
    </source>
</reference>
<keyword evidence="1" id="KW-0175">Coiled coil</keyword>
<dbReference type="InterPro" id="IPR049476">
    <property type="entry name" value="SBB_BPT7"/>
</dbReference>
<dbReference type="InterPro" id="IPR012340">
    <property type="entry name" value="NA-bd_OB-fold"/>
</dbReference>
<evidence type="ECO:0000259" key="3">
    <source>
        <dbReference type="Pfam" id="PF21265"/>
    </source>
</evidence>
<feature type="coiled-coil region" evidence="1">
    <location>
        <begin position="56"/>
        <end position="87"/>
    </location>
</feature>
<dbReference type="Gene3D" id="2.40.50.140">
    <property type="entry name" value="Nucleic acid-binding proteins"/>
    <property type="match status" value="1"/>
</dbReference>
<evidence type="ECO:0000313" key="5">
    <source>
        <dbReference type="Proteomes" id="UP000440694"/>
    </source>
</evidence>
<accession>A0A6I3KEC6</accession>
<organism evidence="4 5">
    <name type="scientific">Hyphomicrobium album</name>
    <dbReference type="NCBI Taxonomy" id="2665159"/>
    <lineage>
        <taxon>Bacteria</taxon>
        <taxon>Pseudomonadati</taxon>
        <taxon>Pseudomonadota</taxon>
        <taxon>Alphaproteobacteria</taxon>
        <taxon>Hyphomicrobiales</taxon>
        <taxon>Hyphomicrobiaceae</taxon>
        <taxon>Hyphomicrobium</taxon>
    </lineage>
</organism>
<feature type="compositionally biased region" description="Acidic residues" evidence="2">
    <location>
        <begin position="217"/>
        <end position="229"/>
    </location>
</feature>
<dbReference type="Proteomes" id="UP000440694">
    <property type="component" value="Unassembled WGS sequence"/>
</dbReference>
<feature type="region of interest" description="Disordered" evidence="2">
    <location>
        <begin position="201"/>
        <end position="229"/>
    </location>
</feature>
<dbReference type="AlphaFoldDB" id="A0A6I3KEC6"/>
<evidence type="ECO:0000256" key="2">
    <source>
        <dbReference type="SAM" id="MobiDB-lite"/>
    </source>
</evidence>
<protein>
    <submittedName>
        <fullName evidence="4">DUF2815 family protein</fullName>
    </submittedName>
</protein>
<keyword evidence="5" id="KW-1185">Reference proteome</keyword>